<dbReference type="AlphaFoldDB" id="A0A9X0CQI7"/>
<feature type="domain" description="Cyclin-A N-terminal APC/C binding region" evidence="2">
    <location>
        <begin position="14"/>
        <end position="85"/>
    </location>
</feature>
<sequence>MEDGQARATQQGQKRAALGTITNNAGLRIQPFRAAKQQAGSSFSLGAGKNDENAFSRAQQKTAFAVPTTAQQSFSIHVDPEPVLASAQSTSFLTNSQSKN</sequence>
<evidence type="ECO:0000259" key="2">
    <source>
        <dbReference type="Pfam" id="PF16500"/>
    </source>
</evidence>
<accession>A0A9X0CQI7</accession>
<dbReference type="Proteomes" id="UP001163046">
    <property type="component" value="Unassembled WGS sequence"/>
</dbReference>
<name>A0A9X0CQI7_9CNID</name>
<evidence type="ECO:0000256" key="1">
    <source>
        <dbReference type="SAM" id="MobiDB-lite"/>
    </source>
</evidence>
<dbReference type="Pfam" id="PF16500">
    <property type="entry name" value="Cyclin_N2"/>
    <property type="match status" value="1"/>
</dbReference>
<evidence type="ECO:0000313" key="3">
    <source>
        <dbReference type="EMBL" id="KAJ7371970.1"/>
    </source>
</evidence>
<comment type="caution">
    <text evidence="3">The sequence shown here is derived from an EMBL/GenBank/DDBJ whole genome shotgun (WGS) entry which is preliminary data.</text>
</comment>
<proteinExistence type="predicted"/>
<feature type="region of interest" description="Disordered" evidence="1">
    <location>
        <begin position="1"/>
        <end position="23"/>
    </location>
</feature>
<dbReference type="EMBL" id="MU826839">
    <property type="protein sequence ID" value="KAJ7371970.1"/>
    <property type="molecule type" value="Genomic_DNA"/>
</dbReference>
<keyword evidence="4" id="KW-1185">Reference proteome</keyword>
<gene>
    <name evidence="3" type="primary">CCNA2_1</name>
    <name evidence="3" type="ORF">OS493_021396</name>
</gene>
<dbReference type="OrthoDB" id="5590282at2759"/>
<evidence type="ECO:0000313" key="4">
    <source>
        <dbReference type="Proteomes" id="UP001163046"/>
    </source>
</evidence>
<dbReference type="InterPro" id="IPR032447">
    <property type="entry name" value="Cyclin-A_N"/>
</dbReference>
<protein>
    <submittedName>
        <fullName evidence="3">Cyclin-A2</fullName>
    </submittedName>
</protein>
<reference evidence="3" key="1">
    <citation type="submission" date="2023-01" db="EMBL/GenBank/DDBJ databases">
        <title>Genome assembly of the deep-sea coral Lophelia pertusa.</title>
        <authorList>
            <person name="Herrera S."/>
            <person name="Cordes E."/>
        </authorList>
    </citation>
    <scope>NUCLEOTIDE SEQUENCE</scope>
    <source>
        <strain evidence="3">USNM1676648</strain>
        <tissue evidence="3">Polyp</tissue>
    </source>
</reference>
<organism evidence="3 4">
    <name type="scientific">Desmophyllum pertusum</name>
    <dbReference type="NCBI Taxonomy" id="174260"/>
    <lineage>
        <taxon>Eukaryota</taxon>
        <taxon>Metazoa</taxon>
        <taxon>Cnidaria</taxon>
        <taxon>Anthozoa</taxon>
        <taxon>Hexacorallia</taxon>
        <taxon>Scleractinia</taxon>
        <taxon>Caryophylliina</taxon>
        <taxon>Caryophylliidae</taxon>
        <taxon>Desmophyllum</taxon>
    </lineage>
</organism>